<keyword evidence="2" id="KW-1133">Transmembrane helix</keyword>
<dbReference type="PANTHER" id="PTHR22911:SF137">
    <property type="entry name" value="SOLUTE CARRIER FAMILY 35 MEMBER G2-RELATED"/>
    <property type="match status" value="1"/>
</dbReference>
<feature type="transmembrane region" description="Helical" evidence="2">
    <location>
        <begin position="208"/>
        <end position="229"/>
    </location>
</feature>
<sequence length="281" mass="31087">MWLINAFLSALFAGATAVLSKMGVEDMSSHYVTALRTSVVLVFTWLMVWVSGSDFSGLNAQNLLFIVLSGIATGASWLCYYRALSLADVSQVVPIDKLSTFLTMIFAFIIFHEEVTPLKILCMLMMMFGTYLMISKPKQKATSNHWYLYALGSAFFASLTAILAKIGIINVDSQTVTALRTIVVVMMAWLVVRVSHSYQPLSMIHKKQAFFIVLSGVATGLSWLCYFEALKDGPASVVVPIDKLSIVISILFAYFILHEKQSRKTLIGLICIVVSTLLLII</sequence>
<dbReference type="PANTHER" id="PTHR22911">
    <property type="entry name" value="ACYL-MALONYL CONDENSING ENZYME-RELATED"/>
    <property type="match status" value="1"/>
</dbReference>
<accession>A0A4R3Z7L1</accession>
<comment type="caution">
    <text evidence="4">The sequence shown here is derived from an EMBL/GenBank/DDBJ whole genome shotgun (WGS) entry which is preliminary data.</text>
</comment>
<comment type="similarity">
    <text evidence="1">Belongs to the EamA transporter family.</text>
</comment>
<feature type="transmembrane region" description="Helical" evidence="2">
    <location>
        <begin position="177"/>
        <end position="196"/>
    </location>
</feature>
<feature type="transmembrane region" description="Helical" evidence="2">
    <location>
        <begin position="235"/>
        <end position="257"/>
    </location>
</feature>
<evidence type="ECO:0000256" key="2">
    <source>
        <dbReference type="SAM" id="Phobius"/>
    </source>
</evidence>
<keyword evidence="2" id="KW-0812">Transmembrane</keyword>
<feature type="transmembrane region" description="Helical" evidence="2">
    <location>
        <begin position="31"/>
        <end position="50"/>
    </location>
</feature>
<dbReference type="Gene3D" id="1.10.3730.20">
    <property type="match status" value="2"/>
</dbReference>
<feature type="transmembrane region" description="Helical" evidence="2">
    <location>
        <begin position="6"/>
        <end position="24"/>
    </location>
</feature>
<evidence type="ECO:0000259" key="3">
    <source>
        <dbReference type="Pfam" id="PF00892"/>
    </source>
</evidence>
<dbReference type="RefSeq" id="WP_066446264.1">
    <property type="nucleotide sequence ID" value="NZ_JANKBF010000003.1"/>
</dbReference>
<protein>
    <submittedName>
        <fullName evidence="4">Transporter family protein</fullName>
    </submittedName>
</protein>
<gene>
    <name evidence="4" type="ORF">EDD60_10291</name>
</gene>
<dbReference type="EMBL" id="SMCQ01000002">
    <property type="protein sequence ID" value="TCW02128.1"/>
    <property type="molecule type" value="Genomic_DNA"/>
</dbReference>
<evidence type="ECO:0000256" key="1">
    <source>
        <dbReference type="ARBA" id="ARBA00007362"/>
    </source>
</evidence>
<dbReference type="AlphaFoldDB" id="A0A4R3Z7L1"/>
<feature type="domain" description="EamA" evidence="3">
    <location>
        <begin position="146"/>
        <end position="280"/>
    </location>
</feature>
<dbReference type="InterPro" id="IPR037185">
    <property type="entry name" value="EmrE-like"/>
</dbReference>
<dbReference type="Pfam" id="PF00892">
    <property type="entry name" value="EamA"/>
    <property type="match status" value="2"/>
</dbReference>
<feature type="transmembrane region" description="Helical" evidence="2">
    <location>
        <begin position="92"/>
        <end position="111"/>
    </location>
</feature>
<reference evidence="4 5" key="1">
    <citation type="submission" date="2019-03" db="EMBL/GenBank/DDBJ databases">
        <title>Genomic Encyclopedia of Type Strains, Phase IV (KMG-IV): sequencing the most valuable type-strain genomes for metagenomic binning, comparative biology and taxonomic classification.</title>
        <authorList>
            <person name="Goeker M."/>
        </authorList>
    </citation>
    <scope>NUCLEOTIDE SEQUENCE [LARGE SCALE GENOMIC DNA]</scope>
    <source>
        <strain evidence="4 5">DSM 29487</strain>
    </source>
</reference>
<evidence type="ECO:0000313" key="4">
    <source>
        <dbReference type="EMBL" id="TCW02128.1"/>
    </source>
</evidence>
<dbReference type="Proteomes" id="UP000295515">
    <property type="component" value="Unassembled WGS sequence"/>
</dbReference>
<dbReference type="InterPro" id="IPR000620">
    <property type="entry name" value="EamA_dom"/>
</dbReference>
<keyword evidence="5" id="KW-1185">Reference proteome</keyword>
<evidence type="ECO:0000313" key="5">
    <source>
        <dbReference type="Proteomes" id="UP000295515"/>
    </source>
</evidence>
<feature type="transmembrane region" description="Helical" evidence="2">
    <location>
        <begin position="62"/>
        <end position="80"/>
    </location>
</feature>
<organism evidence="4 5">
    <name type="scientific">Longibaculum muris</name>
    <dbReference type="NCBI Taxonomy" id="1796628"/>
    <lineage>
        <taxon>Bacteria</taxon>
        <taxon>Bacillati</taxon>
        <taxon>Bacillota</taxon>
        <taxon>Erysipelotrichia</taxon>
        <taxon>Erysipelotrichales</taxon>
        <taxon>Coprobacillaceae</taxon>
        <taxon>Longibaculum</taxon>
    </lineage>
</organism>
<feature type="transmembrane region" description="Helical" evidence="2">
    <location>
        <begin position="146"/>
        <end position="171"/>
    </location>
</feature>
<keyword evidence="2" id="KW-0472">Membrane</keyword>
<dbReference type="GeneID" id="98914334"/>
<name>A0A4R3Z7L1_9FIRM</name>
<feature type="domain" description="EamA" evidence="3">
    <location>
        <begin position="2"/>
        <end position="134"/>
    </location>
</feature>
<dbReference type="GO" id="GO:0016020">
    <property type="term" value="C:membrane"/>
    <property type="evidence" value="ECO:0007669"/>
    <property type="project" value="InterPro"/>
</dbReference>
<dbReference type="SUPFAM" id="SSF103481">
    <property type="entry name" value="Multidrug resistance efflux transporter EmrE"/>
    <property type="match status" value="2"/>
</dbReference>
<proteinExistence type="inferred from homology"/>